<comment type="caution">
    <text evidence="1">The sequence shown here is derived from an EMBL/GenBank/DDBJ whole genome shotgun (WGS) entry which is preliminary data.</text>
</comment>
<name>K2PHB0_9LACT</name>
<evidence type="ECO:0000313" key="2">
    <source>
        <dbReference type="Proteomes" id="UP000006787"/>
    </source>
</evidence>
<proteinExistence type="predicted"/>
<dbReference type="Proteomes" id="UP000006787">
    <property type="component" value="Unassembled WGS sequence"/>
</dbReference>
<protein>
    <submittedName>
        <fullName evidence="1">Uncharacterized protein</fullName>
    </submittedName>
</protein>
<dbReference type="EMBL" id="AMQS01000032">
    <property type="protein sequence ID" value="EKF50820.1"/>
    <property type="molecule type" value="Genomic_DNA"/>
</dbReference>
<dbReference type="PATRIC" id="fig|1231377.3.peg.1853"/>
<sequence length="167" mass="19741">MGNLLQELSKLESQKKYSIVLNGIGCFLFLTKDKLNIENIKDEYEHLFYFKMTKKKEIDDKYFVLEFAGITKLNQKHIVQFLLDLMVYKTEEFKPQFLTVGIRKEIHHPSSLIVVEKKKYSNGEIRQIDFKGLEKGVKVALIGDYFFQNYVDYQKTLQGLVDIWINE</sequence>
<reference evidence="1 2" key="1">
    <citation type="journal article" date="2012" name="J. Bacteriol.">
        <title>Genome Sequence of the Bacteriocin-Producing Strain Lactococcus garvieae DCC43.</title>
        <authorList>
            <person name="Gabrielsen C."/>
            <person name="Brede D.A."/>
            <person name="Hernandez P.E."/>
            <person name="Nes I.F."/>
            <person name="Diep D.B."/>
        </authorList>
    </citation>
    <scope>NUCLEOTIDE SEQUENCE [LARGE SCALE GENOMIC DNA]</scope>
    <source>
        <strain evidence="1 2">DCC43</strain>
    </source>
</reference>
<gene>
    <name evidence="1" type="ORF">C426_1871</name>
</gene>
<organism evidence="1 2">
    <name type="scientific">Lactococcus garvieae DCC43</name>
    <dbReference type="NCBI Taxonomy" id="1231377"/>
    <lineage>
        <taxon>Bacteria</taxon>
        <taxon>Bacillati</taxon>
        <taxon>Bacillota</taxon>
        <taxon>Bacilli</taxon>
        <taxon>Lactobacillales</taxon>
        <taxon>Streptococcaceae</taxon>
        <taxon>Lactococcus</taxon>
    </lineage>
</organism>
<evidence type="ECO:0000313" key="1">
    <source>
        <dbReference type="EMBL" id="EKF50820.1"/>
    </source>
</evidence>
<dbReference type="AlphaFoldDB" id="K2PHB0"/>
<dbReference type="RefSeq" id="WP_003136455.1">
    <property type="nucleotide sequence ID" value="NZ_AMQS01000032.1"/>
</dbReference>
<accession>K2PHB0</accession>